<accession>A0A7W7I8B1</accession>
<evidence type="ECO:0000313" key="4">
    <source>
        <dbReference type="Proteomes" id="UP001501427"/>
    </source>
</evidence>
<reference evidence="1 4" key="1">
    <citation type="journal article" date="2019" name="Int. J. Syst. Evol. Microbiol.">
        <title>The Global Catalogue of Microorganisms (GCM) 10K type strain sequencing project: providing services to taxonomists for standard genome sequencing and annotation.</title>
        <authorList>
            <consortium name="The Broad Institute Genomics Platform"/>
            <consortium name="The Broad Institute Genome Sequencing Center for Infectious Disease"/>
            <person name="Wu L."/>
            <person name="Ma J."/>
        </authorList>
    </citation>
    <scope>NUCLEOTIDE SEQUENCE [LARGE SCALE GENOMIC DNA]</scope>
    <source>
        <strain evidence="1 4">JCM 10667</strain>
    </source>
</reference>
<comment type="caution">
    <text evidence="2">The sequence shown here is derived from an EMBL/GenBank/DDBJ whole genome shotgun (WGS) entry which is preliminary data.</text>
</comment>
<evidence type="ECO:0000313" key="2">
    <source>
        <dbReference type="EMBL" id="MBB4772361.1"/>
    </source>
</evidence>
<reference evidence="2 3" key="2">
    <citation type="submission" date="2020-08" db="EMBL/GenBank/DDBJ databases">
        <title>Sequencing the genomes of 1000 actinobacteria strains.</title>
        <authorList>
            <person name="Klenk H.-P."/>
        </authorList>
    </citation>
    <scope>NUCLEOTIDE SEQUENCE [LARGE SCALE GENOMIC DNA]</scope>
    <source>
        <strain evidence="2 3">DSM 44772</strain>
    </source>
</reference>
<evidence type="ECO:0008006" key="5">
    <source>
        <dbReference type="Google" id="ProtNLM"/>
    </source>
</evidence>
<evidence type="ECO:0000313" key="1">
    <source>
        <dbReference type="EMBL" id="GAA0547447.1"/>
    </source>
</evidence>
<organism evidence="2 3">
    <name type="scientific">Actinomadura livida</name>
    <dbReference type="NCBI Taxonomy" id="79909"/>
    <lineage>
        <taxon>Bacteria</taxon>
        <taxon>Bacillati</taxon>
        <taxon>Actinomycetota</taxon>
        <taxon>Actinomycetes</taxon>
        <taxon>Streptosporangiales</taxon>
        <taxon>Thermomonosporaceae</taxon>
        <taxon>Actinomadura</taxon>
    </lineage>
</organism>
<dbReference type="EMBL" id="BAAAHD010000002">
    <property type="protein sequence ID" value="GAA0547447.1"/>
    <property type="molecule type" value="Genomic_DNA"/>
</dbReference>
<dbReference type="Proteomes" id="UP001501427">
    <property type="component" value="Unassembled WGS sequence"/>
</dbReference>
<dbReference type="EMBL" id="JACHMV010000001">
    <property type="protein sequence ID" value="MBB4772361.1"/>
    <property type="molecule type" value="Genomic_DNA"/>
</dbReference>
<dbReference type="AlphaFoldDB" id="A0A7W7I8B1"/>
<sequence length="286" mass="31874">MSPDEREELFEQAVRLSADRRTWSDADRLWTRVVSAYEAAIRTSPKADRNDERQLARALWRHASLLTMLARADEAVASGRQAVTWFKQIHDAVTADGTTQRRDEALGTLLTAMADLAGFEFNAGRPAARLDILRQAAELGIAEVANPLTAEPHTKRAMGFVYHHFAAALLEGDHDRDDVVQASLMASMAVEIRQSELDATNPSSAWELASTYVVFARCLVAMDDRPRLDMLVPLAENLMDHLGPSAAALRAELHATVAPSQIPKLPDIIPKRLSTQPPPRRRWWQR</sequence>
<dbReference type="RefSeq" id="WP_184879748.1">
    <property type="nucleotide sequence ID" value="NZ_BAAAHD010000002.1"/>
</dbReference>
<evidence type="ECO:0000313" key="3">
    <source>
        <dbReference type="Proteomes" id="UP000549343"/>
    </source>
</evidence>
<gene>
    <name evidence="2" type="ORF">F4557_000779</name>
    <name evidence="1" type="ORF">GCM10009546_06900</name>
</gene>
<reference evidence="1" key="3">
    <citation type="submission" date="2023-12" db="EMBL/GenBank/DDBJ databases">
        <authorList>
            <person name="Sun Q."/>
            <person name="Inoue M."/>
        </authorList>
    </citation>
    <scope>NUCLEOTIDE SEQUENCE</scope>
    <source>
        <strain evidence="1">JCM 10667</strain>
    </source>
</reference>
<keyword evidence="4" id="KW-1185">Reference proteome</keyword>
<dbReference type="Proteomes" id="UP000549343">
    <property type="component" value="Unassembled WGS sequence"/>
</dbReference>
<name>A0A7W7I8B1_9ACTN</name>
<proteinExistence type="predicted"/>
<protein>
    <recommendedName>
        <fullName evidence="5">Tetratricopeptide repeat protein</fullName>
    </recommendedName>
</protein>